<dbReference type="SUPFAM" id="SSF55811">
    <property type="entry name" value="Nudix"/>
    <property type="match status" value="1"/>
</dbReference>
<feature type="domain" description="Nudix hydrolase" evidence="4">
    <location>
        <begin position="5"/>
        <end position="130"/>
    </location>
</feature>
<evidence type="ECO:0000256" key="2">
    <source>
        <dbReference type="ARBA" id="ARBA00022801"/>
    </source>
</evidence>
<dbReference type="Pfam" id="PF00293">
    <property type="entry name" value="NUDIX"/>
    <property type="match status" value="1"/>
</dbReference>
<evidence type="ECO:0000313" key="6">
    <source>
        <dbReference type="Proteomes" id="UP000011626"/>
    </source>
</evidence>
<dbReference type="PROSITE" id="PS51462">
    <property type="entry name" value="NUDIX"/>
    <property type="match status" value="1"/>
</dbReference>
<dbReference type="EMBL" id="AOIU01000004">
    <property type="protein sequence ID" value="ELZ30333.1"/>
    <property type="molecule type" value="Genomic_DNA"/>
</dbReference>
<dbReference type="GO" id="GO:0016787">
    <property type="term" value="F:hydrolase activity"/>
    <property type="evidence" value="ECO:0007669"/>
    <property type="project" value="UniProtKB-KW"/>
</dbReference>
<gene>
    <name evidence="5" type="ORF">C475_01322</name>
</gene>
<dbReference type="STRING" id="797114.C475_01322"/>
<keyword evidence="6" id="KW-1185">Reference proteome</keyword>
<dbReference type="eggNOG" id="arCOG01078">
    <property type="taxonomic scope" value="Archaea"/>
</dbReference>
<comment type="caution">
    <text evidence="5">The sequence shown here is derived from an EMBL/GenBank/DDBJ whole genome shotgun (WGS) entry which is preliminary data.</text>
</comment>
<evidence type="ECO:0000259" key="4">
    <source>
        <dbReference type="PROSITE" id="PS51462"/>
    </source>
</evidence>
<dbReference type="CDD" id="cd04699">
    <property type="entry name" value="NUDIX_MutT_Nudt1"/>
    <property type="match status" value="1"/>
</dbReference>
<dbReference type="InterPro" id="IPR000086">
    <property type="entry name" value="NUDIX_hydrolase_dom"/>
</dbReference>
<reference evidence="5 6" key="1">
    <citation type="journal article" date="2014" name="PLoS Genet.">
        <title>Phylogenetically driven sequencing of extremely halophilic archaea reveals strategies for static and dynamic osmo-response.</title>
        <authorList>
            <person name="Becker E.A."/>
            <person name="Seitzer P.M."/>
            <person name="Tritt A."/>
            <person name="Larsen D."/>
            <person name="Krusor M."/>
            <person name="Yao A.I."/>
            <person name="Wu D."/>
            <person name="Madern D."/>
            <person name="Eisen J.A."/>
            <person name="Darling A.E."/>
            <person name="Facciotti M.T."/>
        </authorList>
    </citation>
    <scope>NUCLEOTIDE SEQUENCE [LARGE SCALE GENOMIC DNA]</scope>
    <source>
        <strain evidence="5 6">2-9-1</strain>
    </source>
</reference>
<name>M0D649_9EURY</name>
<sequence length="156" mass="17089">MTETPLRATISLRGVVFDTDETVLVVKRASDRGWELPGGRLGAHEACRAGLEREIREETSLEPAVREPVHTVSWRNDADNGRFAVYYRCDASERAVTLSAEHVGHSWVSEATARDRLSDPQATAVERALDADTSSMRTSPAPDGSNTAEADVELPR</sequence>
<evidence type="ECO:0000313" key="5">
    <source>
        <dbReference type="EMBL" id="ELZ30333.1"/>
    </source>
</evidence>
<dbReference type="RefSeq" id="WP_006881918.1">
    <property type="nucleotide sequence ID" value="NZ_AOIU01000004.1"/>
</dbReference>
<keyword evidence="2" id="KW-0378">Hydrolase</keyword>
<feature type="region of interest" description="Disordered" evidence="3">
    <location>
        <begin position="114"/>
        <end position="156"/>
    </location>
</feature>
<accession>M0D649</accession>
<dbReference type="Gene3D" id="3.90.79.10">
    <property type="entry name" value="Nucleoside Triphosphate Pyrophosphohydrolase"/>
    <property type="match status" value="1"/>
</dbReference>
<dbReference type="AlphaFoldDB" id="M0D649"/>
<dbReference type="PANTHER" id="PTHR43046:SF14">
    <property type="entry name" value="MUTT_NUDIX FAMILY PROTEIN"/>
    <property type="match status" value="1"/>
</dbReference>
<evidence type="ECO:0000256" key="1">
    <source>
        <dbReference type="ARBA" id="ARBA00001946"/>
    </source>
</evidence>
<organism evidence="5 6">
    <name type="scientific">Halosimplex carlsbadense 2-9-1</name>
    <dbReference type="NCBI Taxonomy" id="797114"/>
    <lineage>
        <taxon>Archaea</taxon>
        <taxon>Methanobacteriati</taxon>
        <taxon>Methanobacteriota</taxon>
        <taxon>Stenosarchaea group</taxon>
        <taxon>Halobacteria</taxon>
        <taxon>Halobacteriales</taxon>
        <taxon>Haloarculaceae</taxon>
        <taxon>Halosimplex</taxon>
    </lineage>
</organism>
<dbReference type="OrthoDB" id="25379at2157"/>
<feature type="compositionally biased region" description="Polar residues" evidence="3">
    <location>
        <begin position="132"/>
        <end position="148"/>
    </location>
</feature>
<dbReference type="PANTHER" id="PTHR43046">
    <property type="entry name" value="GDP-MANNOSE MANNOSYL HYDROLASE"/>
    <property type="match status" value="1"/>
</dbReference>
<comment type="cofactor">
    <cofactor evidence="1">
        <name>Mg(2+)</name>
        <dbReference type="ChEBI" id="CHEBI:18420"/>
    </cofactor>
</comment>
<dbReference type="InterPro" id="IPR015797">
    <property type="entry name" value="NUDIX_hydrolase-like_dom_sf"/>
</dbReference>
<proteinExistence type="predicted"/>
<protein>
    <submittedName>
        <fullName evidence="5">ADP-ribose pyrophosphatase</fullName>
    </submittedName>
</protein>
<dbReference type="Proteomes" id="UP000011626">
    <property type="component" value="Unassembled WGS sequence"/>
</dbReference>
<evidence type="ECO:0000256" key="3">
    <source>
        <dbReference type="SAM" id="MobiDB-lite"/>
    </source>
</evidence>